<dbReference type="AlphaFoldDB" id="A5KPC2"/>
<gene>
    <name evidence="1" type="ORF">RUMTOR_02106</name>
</gene>
<dbReference type="Proteomes" id="UP000003577">
    <property type="component" value="Unassembled WGS sequence"/>
</dbReference>
<organism evidence="1 2">
    <name type="scientific">[Ruminococcus] torques ATCC 27756</name>
    <dbReference type="NCBI Taxonomy" id="411460"/>
    <lineage>
        <taxon>Bacteria</taxon>
        <taxon>Bacillati</taxon>
        <taxon>Bacillota</taxon>
        <taxon>Clostridia</taxon>
        <taxon>Lachnospirales</taxon>
        <taxon>Lachnospiraceae</taxon>
        <taxon>Mediterraneibacter</taxon>
    </lineage>
</organism>
<comment type="caution">
    <text evidence="1">The sequence shown here is derived from an EMBL/GenBank/DDBJ whole genome shotgun (WGS) entry which is preliminary data.</text>
</comment>
<reference evidence="1 2" key="2">
    <citation type="submission" date="2007-04" db="EMBL/GenBank/DDBJ databases">
        <title>Draft genome sequence of Ruminococcus torques (ATCC 27756).</title>
        <authorList>
            <person name="Sudarsanam P."/>
            <person name="Ley R."/>
            <person name="Guruge J."/>
            <person name="Turnbaugh P.J."/>
            <person name="Mahowald M."/>
            <person name="Liep D."/>
            <person name="Gordon J."/>
        </authorList>
    </citation>
    <scope>NUCLEOTIDE SEQUENCE [LARGE SCALE GENOMIC DNA]</scope>
    <source>
        <strain evidence="1 2">ATCC 27756</strain>
    </source>
</reference>
<dbReference type="PaxDb" id="411460-RUMTOR_02106"/>
<name>A5KPC2_9FIRM</name>
<dbReference type="HOGENOM" id="CLU_3383621_0_0_9"/>
<dbReference type="EMBL" id="AAVP02000011">
    <property type="protein sequence ID" value="EDK23804.1"/>
    <property type="molecule type" value="Genomic_DNA"/>
</dbReference>
<accession>A5KPC2</accession>
<proteinExistence type="predicted"/>
<sequence>MIVSVVGVKTSSWKHEAWEQRGYSLGSNGTSED</sequence>
<evidence type="ECO:0000313" key="2">
    <source>
        <dbReference type="Proteomes" id="UP000003577"/>
    </source>
</evidence>
<protein>
    <submittedName>
        <fullName evidence="1">Uncharacterized protein</fullName>
    </submittedName>
</protein>
<evidence type="ECO:0000313" key="1">
    <source>
        <dbReference type="EMBL" id="EDK23804.1"/>
    </source>
</evidence>
<reference evidence="1 2" key="1">
    <citation type="submission" date="2007-03" db="EMBL/GenBank/DDBJ databases">
        <authorList>
            <person name="Fulton L."/>
            <person name="Clifton S."/>
            <person name="Fulton B."/>
            <person name="Xu J."/>
            <person name="Minx P."/>
            <person name="Pepin K.H."/>
            <person name="Johnson M."/>
            <person name="Thiruvilangam P."/>
            <person name="Bhonagiri V."/>
            <person name="Nash W.E."/>
            <person name="Mardis E.R."/>
            <person name="Wilson R.K."/>
        </authorList>
    </citation>
    <scope>NUCLEOTIDE SEQUENCE [LARGE SCALE GENOMIC DNA]</scope>
    <source>
        <strain evidence="1 2">ATCC 27756</strain>
    </source>
</reference>